<evidence type="ECO:0000313" key="2">
    <source>
        <dbReference type="EMBL" id="QNP58416.1"/>
    </source>
</evidence>
<protein>
    <recommendedName>
        <fullName evidence="4">DUF3108 domain-containing protein</fullName>
    </recommendedName>
</protein>
<gene>
    <name evidence="2" type="ORF">H9L24_15470</name>
</gene>
<dbReference type="Proteomes" id="UP000516057">
    <property type="component" value="Chromosome"/>
</dbReference>
<dbReference type="AlphaFoldDB" id="A0A7H0HD00"/>
<accession>A0A7H0HD00</accession>
<name>A0A7H0HD00_9BURK</name>
<evidence type="ECO:0008006" key="4">
    <source>
        <dbReference type="Google" id="ProtNLM"/>
    </source>
</evidence>
<evidence type="ECO:0000313" key="3">
    <source>
        <dbReference type="Proteomes" id="UP000516057"/>
    </source>
</evidence>
<sequence>MERSANRWCAAAALACLALPVAASAQVREWRFEAQLDGRPIGEHRFVVTEAGEQRQVQSDASFTVRMLGLVVYRYQHTANERWRGDCLTEMESRTNDDGKPQTVRAQALAEGARGLRVTATPGDAVRDVPGCTMGFAYWSPALRRQTQLINVQTGKLEPVQIERLADGSLDARGATVPAERWRIRTQDQTIDVWYAAHGGEWIGLDAQVRGGRQLSYRLPAVNSSVNAAR</sequence>
<reference evidence="2 3" key="1">
    <citation type="submission" date="2020-08" db="EMBL/GenBank/DDBJ databases">
        <title>Genome sequence of Acidovorax monticola KACC 19171T.</title>
        <authorList>
            <person name="Hyun D.-W."/>
            <person name="Bae J.-W."/>
        </authorList>
    </citation>
    <scope>NUCLEOTIDE SEQUENCE [LARGE SCALE GENOMIC DNA]</scope>
    <source>
        <strain evidence="2 3">KACC 19171</strain>
    </source>
</reference>
<feature type="chain" id="PRO_5029020236" description="DUF3108 domain-containing protein" evidence="1">
    <location>
        <begin position="26"/>
        <end position="230"/>
    </location>
</feature>
<dbReference type="Pfam" id="PF19630">
    <property type="entry name" value="DUF6134"/>
    <property type="match status" value="1"/>
</dbReference>
<feature type="signal peptide" evidence="1">
    <location>
        <begin position="1"/>
        <end position="25"/>
    </location>
</feature>
<dbReference type="RefSeq" id="WP_187735404.1">
    <property type="nucleotide sequence ID" value="NZ_CP060790.1"/>
</dbReference>
<keyword evidence="3" id="KW-1185">Reference proteome</keyword>
<dbReference type="InterPro" id="IPR045767">
    <property type="entry name" value="DUF6134"/>
</dbReference>
<proteinExistence type="predicted"/>
<keyword evidence="1" id="KW-0732">Signal</keyword>
<dbReference type="KEGG" id="amon:H9L24_15470"/>
<organism evidence="2 3">
    <name type="scientific">Paenacidovorax monticola</name>
    <dbReference type="NCBI Taxonomy" id="1926868"/>
    <lineage>
        <taxon>Bacteria</taxon>
        <taxon>Pseudomonadati</taxon>
        <taxon>Pseudomonadota</taxon>
        <taxon>Betaproteobacteria</taxon>
        <taxon>Burkholderiales</taxon>
        <taxon>Comamonadaceae</taxon>
        <taxon>Paenacidovorax</taxon>
    </lineage>
</organism>
<dbReference type="EMBL" id="CP060790">
    <property type="protein sequence ID" value="QNP58416.1"/>
    <property type="molecule type" value="Genomic_DNA"/>
</dbReference>
<evidence type="ECO:0000256" key="1">
    <source>
        <dbReference type="SAM" id="SignalP"/>
    </source>
</evidence>